<evidence type="ECO:0000256" key="1">
    <source>
        <dbReference type="SAM" id="SignalP"/>
    </source>
</evidence>
<dbReference type="PANTHER" id="PTHR16509:SF1">
    <property type="entry name" value="MANGANESE-DEPENDENT ADP-RIBOSE_CDP-ALCOHOL DIPHOSPHATASE"/>
    <property type="match status" value="1"/>
</dbReference>
<dbReference type="GO" id="GO:0047734">
    <property type="term" value="F:CDP-glycerol diphosphatase activity"/>
    <property type="evidence" value="ECO:0007669"/>
    <property type="project" value="TreeGrafter"/>
</dbReference>
<dbReference type="Proteomes" id="UP000295689">
    <property type="component" value="Unassembled WGS sequence"/>
</dbReference>
<dbReference type="GO" id="GO:0008663">
    <property type="term" value="F:2',3'-cyclic-nucleotide 2'-phosphodiesterase activity"/>
    <property type="evidence" value="ECO:0007669"/>
    <property type="project" value="TreeGrafter"/>
</dbReference>
<feature type="domain" description="Calcineurin-like phosphoesterase" evidence="2">
    <location>
        <begin position="69"/>
        <end position="263"/>
    </location>
</feature>
<comment type="caution">
    <text evidence="3">The sequence shown here is derived from an EMBL/GenBank/DDBJ whole genome shotgun (WGS) entry which is preliminary data.</text>
</comment>
<dbReference type="GO" id="GO:0030145">
    <property type="term" value="F:manganese ion binding"/>
    <property type="evidence" value="ECO:0007669"/>
    <property type="project" value="TreeGrafter"/>
</dbReference>
<dbReference type="Pfam" id="PF00149">
    <property type="entry name" value="Metallophos"/>
    <property type="match status" value="1"/>
</dbReference>
<evidence type="ECO:0000313" key="3">
    <source>
        <dbReference type="EMBL" id="TCN22560.1"/>
    </source>
</evidence>
<gene>
    <name evidence="3" type="ORF">EV146_11027</name>
</gene>
<dbReference type="Gene3D" id="3.60.21.10">
    <property type="match status" value="1"/>
</dbReference>
<protein>
    <submittedName>
        <fullName evidence="3">3',5'-cyclic AMP phosphodiesterase CpdA</fullName>
    </submittedName>
</protein>
<feature type="signal peptide" evidence="1">
    <location>
        <begin position="1"/>
        <end position="33"/>
    </location>
</feature>
<keyword evidence="1" id="KW-0732">Signal</keyword>
<dbReference type="SUPFAM" id="SSF56300">
    <property type="entry name" value="Metallo-dependent phosphatases"/>
    <property type="match status" value="1"/>
</dbReference>
<reference evidence="3 4" key="1">
    <citation type="journal article" date="2015" name="Stand. Genomic Sci.">
        <title>Genomic Encyclopedia of Bacterial and Archaeal Type Strains, Phase III: the genomes of soil and plant-associated and newly described type strains.</title>
        <authorList>
            <person name="Whitman W.B."/>
            <person name="Woyke T."/>
            <person name="Klenk H.P."/>
            <person name="Zhou Y."/>
            <person name="Lilburn T.G."/>
            <person name="Beck B.J."/>
            <person name="De Vos P."/>
            <person name="Vandamme P."/>
            <person name="Eisen J.A."/>
            <person name="Garrity G."/>
            <person name="Hugenholtz P."/>
            <person name="Kyrpides N.C."/>
        </authorList>
    </citation>
    <scope>NUCLEOTIDE SEQUENCE [LARGE SCALE GENOMIC DNA]</scope>
    <source>
        <strain evidence="3 4">CV53</strain>
    </source>
</reference>
<dbReference type="InterPro" id="IPR004843">
    <property type="entry name" value="Calcineurin-like_PHP"/>
</dbReference>
<accession>A0A4V2RCW6</accession>
<dbReference type="GO" id="GO:0047631">
    <property type="term" value="F:ADP-ribose diphosphatase activity"/>
    <property type="evidence" value="ECO:0007669"/>
    <property type="project" value="TreeGrafter"/>
</dbReference>
<keyword evidence="4" id="KW-1185">Reference proteome</keyword>
<dbReference type="RefSeq" id="WP_132009281.1">
    <property type="nucleotide sequence ID" value="NZ_JABUHM010000011.1"/>
</dbReference>
<organism evidence="3 4">
    <name type="scientific">Mesobacillus foraminis</name>
    <dbReference type="NCBI Taxonomy" id="279826"/>
    <lineage>
        <taxon>Bacteria</taxon>
        <taxon>Bacillati</taxon>
        <taxon>Bacillota</taxon>
        <taxon>Bacilli</taxon>
        <taxon>Bacillales</taxon>
        <taxon>Bacillaceae</taxon>
        <taxon>Mesobacillus</taxon>
    </lineage>
</organism>
<dbReference type="EMBL" id="SLVV01000010">
    <property type="protein sequence ID" value="TCN22560.1"/>
    <property type="molecule type" value="Genomic_DNA"/>
</dbReference>
<feature type="chain" id="PRO_5039049509" evidence="1">
    <location>
        <begin position="34"/>
        <end position="321"/>
    </location>
</feature>
<evidence type="ECO:0000259" key="2">
    <source>
        <dbReference type="Pfam" id="PF00149"/>
    </source>
</evidence>
<name>A0A4V2RCW6_9BACI</name>
<proteinExistence type="predicted"/>
<evidence type="ECO:0000313" key="4">
    <source>
        <dbReference type="Proteomes" id="UP000295689"/>
    </source>
</evidence>
<sequence>MKMKNRMRKKLMVMSAAAVMGVSLFASSPLAMASAGENNKKEKKPRFEFGLIADAQYCDCEPAGTRYYRESLDKLSAAAQTLNQHNLAFTVQLGDIIDRDVESFSEIIPVYNQVEGKKYSVLGNHDFPVPTDKVIDILEMPKQYYDFSHKGFRFVVLDTNDLSLYANPEGSEKYNQALSLYEQLKASGAENAQTWNGGLSQNQITWLEGVLKDAEANEEKVIVFGHMPIYPKNNHNVWNDEYLIKVMESAGNVVAYFNGHNHVGNYARKNGIYYVNFQGMVETEESNAYSVIKIFKDRIEIDGFGREPDRVLDLKKIKEHK</sequence>
<dbReference type="InterPro" id="IPR029052">
    <property type="entry name" value="Metallo-depent_PP-like"/>
</dbReference>
<dbReference type="PANTHER" id="PTHR16509">
    <property type="match status" value="1"/>
</dbReference>
<dbReference type="AlphaFoldDB" id="A0A4V2RCW6"/>